<organism evidence="1 2">
    <name type="scientific">Entomophthora muscae</name>
    <dbReference type="NCBI Taxonomy" id="34485"/>
    <lineage>
        <taxon>Eukaryota</taxon>
        <taxon>Fungi</taxon>
        <taxon>Fungi incertae sedis</taxon>
        <taxon>Zoopagomycota</taxon>
        <taxon>Entomophthoromycotina</taxon>
        <taxon>Entomophthoromycetes</taxon>
        <taxon>Entomophthorales</taxon>
        <taxon>Entomophthoraceae</taxon>
        <taxon>Entomophthora</taxon>
    </lineage>
</organism>
<gene>
    <name evidence="1" type="ORF">DSO57_1009636</name>
</gene>
<name>A0ACC2U676_9FUNG</name>
<accession>A0ACC2U676</accession>
<protein>
    <submittedName>
        <fullName evidence="1">Uncharacterized protein</fullName>
    </submittedName>
</protein>
<evidence type="ECO:0000313" key="2">
    <source>
        <dbReference type="Proteomes" id="UP001165960"/>
    </source>
</evidence>
<proteinExistence type="predicted"/>
<evidence type="ECO:0000313" key="1">
    <source>
        <dbReference type="EMBL" id="KAJ9081932.1"/>
    </source>
</evidence>
<reference evidence="1" key="1">
    <citation type="submission" date="2022-04" db="EMBL/GenBank/DDBJ databases">
        <title>Genome of the entomopathogenic fungus Entomophthora muscae.</title>
        <authorList>
            <person name="Elya C."/>
            <person name="Lovett B.R."/>
            <person name="Lee E."/>
            <person name="Macias A.M."/>
            <person name="Hajek A.E."/>
            <person name="De Bivort B.L."/>
            <person name="Kasson M.T."/>
            <person name="De Fine Licht H.H."/>
            <person name="Stajich J.E."/>
        </authorList>
    </citation>
    <scope>NUCLEOTIDE SEQUENCE</scope>
    <source>
        <strain evidence="1">Berkeley</strain>
    </source>
</reference>
<sequence length="134" mass="14862">MWIWVLILHHLETASYYPVISVTPAHDFRKLGFFYITVLGLADQVVPHTGSWHTLATAVNYLVRIAPIVYLAFQARPTSPAGVQPDSGMSHDTDKLYTCFLSPVLPVGEGEVLVPKVGLVTQERPHLLQSDAVR</sequence>
<dbReference type="EMBL" id="QTSX02001451">
    <property type="protein sequence ID" value="KAJ9081932.1"/>
    <property type="molecule type" value="Genomic_DNA"/>
</dbReference>
<comment type="caution">
    <text evidence="1">The sequence shown here is derived from an EMBL/GenBank/DDBJ whole genome shotgun (WGS) entry which is preliminary data.</text>
</comment>
<keyword evidence="2" id="KW-1185">Reference proteome</keyword>
<dbReference type="Proteomes" id="UP001165960">
    <property type="component" value="Unassembled WGS sequence"/>
</dbReference>